<organism evidence="1 2">
    <name type="scientific">Methylobacterium currus</name>
    <dbReference type="NCBI Taxonomy" id="2051553"/>
    <lineage>
        <taxon>Bacteria</taxon>
        <taxon>Pseudomonadati</taxon>
        <taxon>Pseudomonadota</taxon>
        <taxon>Alphaproteobacteria</taxon>
        <taxon>Hyphomicrobiales</taxon>
        <taxon>Methylobacteriaceae</taxon>
        <taxon>Methylobacterium</taxon>
    </lineage>
</organism>
<gene>
    <name evidence="1" type="ORF">DA075_07495</name>
</gene>
<name>A0A2R4WGW2_9HYPH</name>
<dbReference type="Proteomes" id="UP000244755">
    <property type="component" value="Chromosome 1"/>
</dbReference>
<evidence type="ECO:0000313" key="2">
    <source>
        <dbReference type="Proteomes" id="UP000244755"/>
    </source>
</evidence>
<protein>
    <submittedName>
        <fullName evidence="1">Uncharacterized protein</fullName>
    </submittedName>
</protein>
<accession>A0A2R4WGW2</accession>
<dbReference type="KEGG" id="mee:DA075_07495"/>
<dbReference type="EMBL" id="CP028843">
    <property type="protein sequence ID" value="AWB20782.1"/>
    <property type="molecule type" value="Genomic_DNA"/>
</dbReference>
<evidence type="ECO:0000313" key="1">
    <source>
        <dbReference type="EMBL" id="AWB20782.1"/>
    </source>
</evidence>
<keyword evidence="2" id="KW-1185">Reference proteome</keyword>
<proteinExistence type="predicted"/>
<reference evidence="1 2" key="1">
    <citation type="submission" date="2018-04" db="EMBL/GenBank/DDBJ databases">
        <title>Methylobacterium sp. PR1016A genome.</title>
        <authorList>
            <person name="Park W."/>
        </authorList>
    </citation>
    <scope>NUCLEOTIDE SEQUENCE [LARGE SCALE GENOMIC DNA]</scope>
    <source>
        <strain evidence="1 2">PR1016A</strain>
    </source>
</reference>
<sequence length="129" mass="13543">MVPRKSHAMVRARSVGAGPRTKAAARLQTGMASILHPTVLTWSRLTRSRGLASLSPSAPPCPGQRPDEWAETHRRCGAFVARSGARCGVGHAEAVRGGPVTGTVCGWTRPPGADAPVPLGAYTCWCCRS</sequence>
<dbReference type="AlphaFoldDB" id="A0A2R4WGW2"/>